<dbReference type="HOGENOM" id="CLU_2990845_0_0_9"/>
<evidence type="ECO:0000313" key="1">
    <source>
        <dbReference type="EMBL" id="EEW54013.1"/>
    </source>
</evidence>
<reference evidence="1 2" key="1">
    <citation type="submission" date="2009-09" db="EMBL/GenBank/DDBJ databases">
        <authorList>
            <person name="Qin X."/>
            <person name="Bachman B."/>
            <person name="Battles P."/>
            <person name="Bell A."/>
            <person name="Bess C."/>
            <person name="Bickham C."/>
            <person name="Chaboub L."/>
            <person name="Chen D."/>
            <person name="Coyle M."/>
            <person name="Deiros D.R."/>
            <person name="Dinh H."/>
            <person name="Forbes L."/>
            <person name="Fowler G."/>
            <person name="Francisco L."/>
            <person name="Fu Q."/>
            <person name="Gubbala S."/>
            <person name="Hale W."/>
            <person name="Han Y."/>
            <person name="Hemphill L."/>
            <person name="Highlander S.K."/>
            <person name="Hirani K."/>
            <person name="Hogues M."/>
            <person name="Jackson L."/>
            <person name="Jakkamsetti A."/>
            <person name="Javaid M."/>
            <person name="Jiang H."/>
            <person name="Korchina V."/>
            <person name="Kovar C."/>
            <person name="Lara F."/>
            <person name="Lee S."/>
            <person name="Mata R."/>
            <person name="Mathew T."/>
            <person name="Moen C."/>
            <person name="Morales K."/>
            <person name="Munidasa M."/>
            <person name="Nazareth L."/>
            <person name="Ngo R."/>
            <person name="Nguyen L."/>
            <person name="Okwuonu G."/>
            <person name="Ongeri F."/>
            <person name="Patil S."/>
            <person name="Petrosino J."/>
            <person name="Pham C."/>
            <person name="Pham P."/>
            <person name="Pu L.-L."/>
            <person name="Puazo M."/>
            <person name="Raj R."/>
            <person name="Reid J."/>
            <person name="Rouhana J."/>
            <person name="Saada N."/>
            <person name="Shang Y."/>
            <person name="Simmons D."/>
            <person name="Thornton R."/>
            <person name="Warren J."/>
            <person name="Weissenberger G."/>
            <person name="Zhang J."/>
            <person name="Zhang L."/>
            <person name="Zhou C."/>
            <person name="Zhu D."/>
            <person name="Muzny D."/>
            <person name="Worley K."/>
            <person name="Gibbs R."/>
        </authorList>
    </citation>
    <scope>NUCLEOTIDE SEQUENCE [LARGE SCALE GENOMIC DNA]</scope>
    <source>
        <strain evidence="1 2">DSM 16041</strain>
    </source>
</reference>
<proteinExistence type="predicted"/>
<evidence type="ECO:0000313" key="2">
    <source>
        <dbReference type="Proteomes" id="UP000003675"/>
    </source>
</evidence>
<dbReference type="AlphaFoldDB" id="C8P6B8"/>
<dbReference type="Proteomes" id="UP000003675">
    <property type="component" value="Unassembled WGS sequence"/>
</dbReference>
<organism evidence="1 2">
    <name type="scientific">Limosilactobacillus antri DSM 16041</name>
    <dbReference type="NCBI Taxonomy" id="525309"/>
    <lineage>
        <taxon>Bacteria</taxon>
        <taxon>Bacillati</taxon>
        <taxon>Bacillota</taxon>
        <taxon>Bacilli</taxon>
        <taxon>Lactobacillales</taxon>
        <taxon>Lactobacillaceae</taxon>
        <taxon>Limosilactobacillus</taxon>
    </lineage>
</organism>
<dbReference type="EMBL" id="ACLL01000020">
    <property type="protein sequence ID" value="EEW54013.1"/>
    <property type="molecule type" value="Genomic_DNA"/>
</dbReference>
<name>C8P6B8_9LACO</name>
<comment type="caution">
    <text evidence="1">The sequence shown here is derived from an EMBL/GenBank/DDBJ whole genome shotgun (WGS) entry which is preliminary data.</text>
</comment>
<sequence>MATPRSKPMWGSSSADLSASELPASYCAAFFVITDNKKAGNKIPAFCLKRQSNINAY</sequence>
<accession>C8P6B8</accession>
<gene>
    <name evidence="1" type="ORF">HMPREF0494_0862</name>
</gene>
<protein>
    <submittedName>
        <fullName evidence="1">Uncharacterized protein</fullName>
    </submittedName>
</protein>